<reference evidence="11 12" key="1">
    <citation type="journal article" date="2019" name="Fungal Biol. Biotechnol.">
        <title>Draft genome sequence of fastidious pathogen Ceratobasidium theobromae, which causes vascular-streak dieback in Theobroma cacao.</title>
        <authorList>
            <person name="Ali S.S."/>
            <person name="Asman A."/>
            <person name="Shao J."/>
            <person name="Firmansyah A.P."/>
            <person name="Susilo A.W."/>
            <person name="Rosmana A."/>
            <person name="McMahon P."/>
            <person name="Junaid M."/>
            <person name="Guest D."/>
            <person name="Kheng T.Y."/>
            <person name="Meinhardt L.W."/>
            <person name="Bailey B.A."/>
        </authorList>
    </citation>
    <scope>NUCLEOTIDE SEQUENCE [LARGE SCALE GENOMIC DNA]</scope>
    <source>
        <strain evidence="11 12">CT2</strain>
    </source>
</reference>
<evidence type="ECO:0000313" key="12">
    <source>
        <dbReference type="Proteomes" id="UP000383932"/>
    </source>
</evidence>
<feature type="compositionally biased region" description="Polar residues" evidence="8">
    <location>
        <begin position="1991"/>
        <end position="2005"/>
    </location>
</feature>
<comment type="caution">
    <text evidence="11">The sequence shown here is derived from an EMBL/GenBank/DDBJ whole genome shotgun (WGS) entry which is preliminary data.</text>
</comment>
<dbReference type="EMBL" id="SSOP01000007">
    <property type="protein sequence ID" value="KAB5595688.1"/>
    <property type="molecule type" value="Genomic_DNA"/>
</dbReference>
<feature type="compositionally biased region" description="Low complexity" evidence="8">
    <location>
        <begin position="1798"/>
        <end position="1807"/>
    </location>
</feature>
<feature type="compositionally biased region" description="Polar residues" evidence="8">
    <location>
        <begin position="858"/>
        <end position="867"/>
    </location>
</feature>
<feature type="compositionally biased region" description="Basic and acidic residues" evidence="8">
    <location>
        <begin position="649"/>
        <end position="666"/>
    </location>
</feature>
<feature type="compositionally biased region" description="Low complexity" evidence="8">
    <location>
        <begin position="176"/>
        <end position="185"/>
    </location>
</feature>
<feature type="compositionally biased region" description="Pro residues" evidence="8">
    <location>
        <begin position="512"/>
        <end position="534"/>
    </location>
</feature>
<name>A0A5N5QVI5_9AGAM</name>
<feature type="domain" description="Sec16 central conserved" evidence="10">
    <location>
        <begin position="1047"/>
        <end position="1188"/>
    </location>
</feature>
<dbReference type="GO" id="GO:0070973">
    <property type="term" value="P:protein localization to endoplasmic reticulum exit site"/>
    <property type="evidence" value="ECO:0007669"/>
    <property type="project" value="TreeGrafter"/>
</dbReference>
<feature type="compositionally biased region" description="Basic and acidic residues" evidence="8">
    <location>
        <begin position="632"/>
        <end position="642"/>
    </location>
</feature>
<proteinExistence type="inferred from homology"/>
<feature type="region of interest" description="Disordered" evidence="8">
    <location>
        <begin position="336"/>
        <end position="688"/>
    </location>
</feature>
<dbReference type="GO" id="GO:0012507">
    <property type="term" value="C:ER to Golgi transport vesicle membrane"/>
    <property type="evidence" value="ECO:0007669"/>
    <property type="project" value="TreeGrafter"/>
</dbReference>
<evidence type="ECO:0000259" key="10">
    <source>
        <dbReference type="Pfam" id="PF12932"/>
    </source>
</evidence>
<feature type="compositionally biased region" description="Acidic residues" evidence="8">
    <location>
        <begin position="674"/>
        <end position="686"/>
    </location>
</feature>
<feature type="compositionally biased region" description="Pro residues" evidence="8">
    <location>
        <begin position="1915"/>
        <end position="1930"/>
    </location>
</feature>
<gene>
    <name evidence="11" type="ORF">CTheo_926</name>
</gene>
<feature type="compositionally biased region" description="Polar residues" evidence="8">
    <location>
        <begin position="1756"/>
        <end position="1769"/>
    </location>
</feature>
<evidence type="ECO:0000256" key="1">
    <source>
        <dbReference type="ARBA" id="ARBA00004397"/>
    </source>
</evidence>
<evidence type="ECO:0000256" key="8">
    <source>
        <dbReference type="SAM" id="MobiDB-lite"/>
    </source>
</evidence>
<feature type="region of interest" description="Disordered" evidence="8">
    <location>
        <begin position="92"/>
        <end position="324"/>
    </location>
</feature>
<keyword evidence="7" id="KW-0653">Protein transport</keyword>
<feature type="region of interest" description="Disordered" evidence="8">
    <location>
        <begin position="43"/>
        <end position="75"/>
    </location>
</feature>
<comment type="function">
    <text evidence="6 7">Involved in the initiation of assembly of the COPII coat required for the formation of transport vesicles from the endoplasmic reticulum (ER) and the selection of cargo molecules. Also involved in autophagy.</text>
</comment>
<dbReference type="PANTHER" id="PTHR13402">
    <property type="entry name" value="RGPR-RELATED"/>
    <property type="match status" value="1"/>
</dbReference>
<feature type="compositionally biased region" description="Polar residues" evidence="8">
    <location>
        <begin position="748"/>
        <end position="771"/>
    </location>
</feature>
<feature type="compositionally biased region" description="Polar residues" evidence="8">
    <location>
        <begin position="891"/>
        <end position="903"/>
    </location>
</feature>
<feature type="compositionally biased region" description="Polar residues" evidence="8">
    <location>
        <begin position="303"/>
        <end position="316"/>
    </location>
</feature>
<dbReference type="GO" id="GO:0005789">
    <property type="term" value="C:endoplasmic reticulum membrane"/>
    <property type="evidence" value="ECO:0007669"/>
    <property type="project" value="UniProtKB-SubCell"/>
</dbReference>
<dbReference type="Pfam" id="PF12931">
    <property type="entry name" value="TPR_Sec16"/>
    <property type="match status" value="1"/>
</dbReference>
<evidence type="ECO:0000256" key="7">
    <source>
        <dbReference type="RuleBase" id="RU364101"/>
    </source>
</evidence>
<feature type="domain" description="Sec16 Sec23-binding" evidence="9">
    <location>
        <begin position="1265"/>
        <end position="1604"/>
    </location>
</feature>
<dbReference type="GO" id="GO:0016192">
    <property type="term" value="P:vesicle-mediated transport"/>
    <property type="evidence" value="ECO:0007669"/>
    <property type="project" value="UniProtKB-KW"/>
</dbReference>
<feature type="compositionally biased region" description="Pro residues" evidence="8">
    <location>
        <begin position="288"/>
        <end position="300"/>
    </location>
</feature>
<feature type="compositionally biased region" description="Low complexity" evidence="8">
    <location>
        <begin position="911"/>
        <end position="930"/>
    </location>
</feature>
<keyword evidence="7" id="KW-0472">Membrane</keyword>
<accession>A0A5N5QVI5</accession>
<feature type="compositionally biased region" description="Low complexity" evidence="8">
    <location>
        <begin position="535"/>
        <end position="558"/>
    </location>
</feature>
<dbReference type="GO" id="GO:0006914">
    <property type="term" value="P:autophagy"/>
    <property type="evidence" value="ECO:0007669"/>
    <property type="project" value="UniProtKB-KW"/>
</dbReference>
<keyword evidence="12" id="KW-1185">Reference proteome</keyword>
<comment type="subcellular location">
    <subcellularLocation>
        <location evidence="1">Endoplasmic reticulum membrane</location>
        <topology evidence="1">Peripheral membrane protein</topology>
        <orientation evidence="1">Cytoplasmic side</orientation>
    </subcellularLocation>
</comment>
<evidence type="ECO:0000256" key="5">
    <source>
        <dbReference type="ARBA" id="ARBA00022892"/>
    </source>
</evidence>
<dbReference type="GO" id="GO:0015031">
    <property type="term" value="P:protein transport"/>
    <property type="evidence" value="ECO:0007669"/>
    <property type="project" value="UniProtKB-KW"/>
</dbReference>
<dbReference type="InterPro" id="IPR024340">
    <property type="entry name" value="Sec16_CCD"/>
</dbReference>
<feature type="compositionally biased region" description="Basic and acidic residues" evidence="8">
    <location>
        <begin position="1826"/>
        <end position="1867"/>
    </location>
</feature>
<dbReference type="InterPro" id="IPR024298">
    <property type="entry name" value="Sec16_Sec23-bd"/>
</dbReference>
<organism evidence="11 12">
    <name type="scientific">Ceratobasidium theobromae</name>
    <dbReference type="NCBI Taxonomy" id="1582974"/>
    <lineage>
        <taxon>Eukaryota</taxon>
        <taxon>Fungi</taxon>
        <taxon>Dikarya</taxon>
        <taxon>Basidiomycota</taxon>
        <taxon>Agaricomycotina</taxon>
        <taxon>Agaricomycetes</taxon>
        <taxon>Cantharellales</taxon>
        <taxon>Ceratobasidiaceae</taxon>
        <taxon>Ceratobasidium</taxon>
    </lineage>
</organism>
<feature type="compositionally biased region" description="Pro residues" evidence="8">
    <location>
        <begin position="372"/>
        <end position="382"/>
    </location>
</feature>
<keyword evidence="3 7" id="KW-0813">Transport</keyword>
<feature type="compositionally biased region" description="Low complexity" evidence="8">
    <location>
        <begin position="1868"/>
        <end position="1879"/>
    </location>
</feature>
<dbReference type="GO" id="GO:0070971">
    <property type="term" value="C:endoplasmic reticulum exit site"/>
    <property type="evidence" value="ECO:0007669"/>
    <property type="project" value="TreeGrafter"/>
</dbReference>
<feature type="compositionally biased region" description="Low complexity" evidence="8">
    <location>
        <begin position="1931"/>
        <end position="1940"/>
    </location>
</feature>
<evidence type="ECO:0000259" key="9">
    <source>
        <dbReference type="Pfam" id="PF12931"/>
    </source>
</evidence>
<sequence>MADSAPPAADALFGSGDGKPAEEAAASSLFDAGTATDGAQDIAGVFGSSADDPNDPFANVGLPNDTPGDVAGSVEGPASAVLEDYANQGWYDDDGKFHLYEDPNDTFNATSTSVSVAPKTNASNAYTPQTSAYSSPATQHAPSTYGPSHQSSGSYAYAPPNQYAPPTTYAPPTSPYVPASSTYVPPTSPYAPPKPSYAPPPGPFIPPPPASYAPPPPPAASTNEHLKYRSPSANAYDPPIPAPRKRIDSAASSVSTPGAGAAALMSPFGQTAPAGVYPPQLGHGHPLPQNPPPPGPPGPPRSRASSQITGSAQTLSPADALNRTGSPVVGVVRATSPLAGVGAVRAATGPPRAGSPLVGTASPYAPPDQESHPPPKPAPHGPPARSSSAYDPPATGTKSAFDSPMGGTKGAFNPPMTGRKNAFDPPMTGTKNAFDPPMKPGAKNAFDPPMTGRKNAFDPPPMTGRKNAFDPPPATSTKSAFNPPVPPGPPPPGPPSRPASRFGAHASGAPITGPPRPGSGFAPPPVAGHAPPRPRAAYDPPSRPASSASVSSGRFGPSLDTSGAGLAPGAGERSKSAIVGGSKPWDAIMDGARDGGGRGSLDGVPGRGSLDGADSGYKSRTSIDDIAGSEASTRDEWTRGDDPEGGDAEGGHYDCEGEASKSERGQDSALDPEGGADPEGGYDDMADTTVLAPTQALLGVGPRIMETAPTPIASPGMTNMDFGEADAEDGFGTISPVAEGASGVKAPSRTTSISSLGSARSGHKSTPSISKRPSPVMVEPPSNTGNYVVDTQPYTPMYGQSPYADIQASPPRKTTSDPYAPPKTVDPYAPPKPASVGLYAPPKPAPAEPHAPSKFTGEPTQRVTYSPPNGLARVYTPPPQVTPATARPPRNGSTLSRKSSLVSNGEIPGMKDPYAPAAKDPYAPPASKDPYAPPSNPVAYAPPKAGPHDIKRPASTAYDPPMPAVPLVPHPSSYTPGVPAEMYAPHRDSRVKEQGDLSDYEGANGYTSRYNYSSVDPYQSGGKPNTPAAYVPAPGGVDPLGRHDSRAPVISFGFGGRLVTAFPGLSELTGGFDVSLGRKAAPIQVRTLHKIVPESAVEASSAVFPGPLFSDPGSPTKSLVSVSVGGSSAKTKKVAVIKYLGERAEEIGRGLGYLAIDAGSVPGPSERSRAEAKLVLVNLLKIMVENDGRLSGTSAIDAAVRHALVPRLSTAPAVTSPNSQATSFTLASALEVNVTSPGMGHYDIHSGGDSPVATYKVKPEALDKIQEFLLQGERRQAYHYALDERMWAHAMLISSSLDKEAWKEVVNEFIRSELGVRTDQKKPAPFGKDPSGANGREPLRVAYSLFAGHGPAAIQELLPPKNLSRAGGSDSLMPPTMPMMHATPISPSFPQPVLTSSVPAPALLQWQEIAATIISNQADPQALTALGDYLVSNKWTEAAHVCYLLSPLTSALGGISTPSVRVVLLGAESPTVSRNFEKDDDAIIFTEIAEYAYSLVPTVKGQEPYAGLPHLQAYKLIRAVRLAEMGHLSLASRYCEAITISTRSSTRPSPFFTPCFAEQCKELSNHLSGVQISGSWVSKKVPKPSLDSIGNWLSGGLTKLIAGDGEEQGSPSEAIPKTETGAFSHYSNISSANTSQTPSPNASVVALPMQPGVAPPRRAGSAMAHRPGSAAAHRNGTIPHPDRSASAMDYLRPPANKGGPGVLQHAFSANAATTTFYQADAGYRAGYDPKKTSPDDIGPATGTYTPWWGDGDESSRPTPTATTFYQVNDASPVGSGGESESGFISLMDTFSPMPSPAPAGSSFSSTPHRIEEDDELEDLGLGNSNKKREEQENKQDEEGKGEPKEKFEVKEEPKKEETKQESPKSAEPKVSSSSWLSRLWPRKEADSPGPVKANLGEQMSLVYDKELKRWVNPNAPKPEPAAAPPPPPSRTPSRAQTSSPGPGPSPLGRGGDSPSAPPSRPQSASSLVPPPSAGPRRARSMLSESFGPSDDISSPEGNSQTSTPPASLRGPPSRGSTPAGKRNVRSRYVDVFAQPPPSPST</sequence>
<dbReference type="GO" id="GO:0007030">
    <property type="term" value="P:Golgi organization"/>
    <property type="evidence" value="ECO:0007669"/>
    <property type="project" value="TreeGrafter"/>
</dbReference>
<feature type="compositionally biased region" description="Pro residues" evidence="8">
    <location>
        <begin position="483"/>
        <end position="497"/>
    </location>
</feature>
<dbReference type="Proteomes" id="UP000383932">
    <property type="component" value="Unassembled WGS sequence"/>
</dbReference>
<evidence type="ECO:0000256" key="4">
    <source>
        <dbReference type="ARBA" id="ARBA00022824"/>
    </source>
</evidence>
<feature type="region of interest" description="Disordered" evidence="8">
    <location>
        <begin position="1628"/>
        <end position="1688"/>
    </location>
</feature>
<evidence type="ECO:0000256" key="6">
    <source>
        <dbReference type="ARBA" id="ARBA00024687"/>
    </source>
</evidence>
<dbReference type="Gene3D" id="1.25.40.1030">
    <property type="match status" value="1"/>
</dbReference>
<protein>
    <recommendedName>
        <fullName evidence="7">Protein transport protein sec16</fullName>
    </recommendedName>
</protein>
<keyword evidence="7" id="KW-0072">Autophagy</keyword>
<keyword evidence="4 7" id="KW-0256">Endoplasmic reticulum</keyword>
<feature type="compositionally biased region" description="Polar residues" evidence="8">
    <location>
        <begin position="1628"/>
        <end position="1642"/>
    </location>
</feature>
<evidence type="ECO:0000313" key="11">
    <source>
        <dbReference type="EMBL" id="KAB5595688.1"/>
    </source>
</evidence>
<feature type="compositionally biased region" description="Polar residues" evidence="8">
    <location>
        <begin position="105"/>
        <end position="153"/>
    </location>
</feature>
<feature type="region of interest" description="Disordered" evidence="8">
    <location>
        <begin position="737"/>
        <end position="959"/>
    </location>
</feature>
<feature type="compositionally biased region" description="Pro residues" evidence="8">
    <location>
        <begin position="186"/>
        <end position="219"/>
    </location>
</feature>
<evidence type="ECO:0000256" key="2">
    <source>
        <dbReference type="ARBA" id="ARBA00005927"/>
    </source>
</evidence>
<comment type="similarity">
    <text evidence="2 7">Belongs to the SEC16 family.</text>
</comment>
<feature type="region of interest" description="Disordered" evidence="8">
    <location>
        <begin position="1"/>
        <end position="29"/>
    </location>
</feature>
<keyword evidence="5 7" id="KW-0931">ER-Golgi transport</keyword>
<feature type="region of interest" description="Disordered" evidence="8">
    <location>
        <begin position="1730"/>
        <end position="1897"/>
    </location>
</feature>
<dbReference type="Pfam" id="PF12932">
    <property type="entry name" value="Sec16"/>
    <property type="match status" value="1"/>
</dbReference>
<feature type="compositionally biased region" description="Low complexity" evidence="8">
    <location>
        <begin position="154"/>
        <end position="167"/>
    </location>
</feature>
<feature type="region of interest" description="Disordered" evidence="8">
    <location>
        <begin position="1910"/>
        <end position="2041"/>
    </location>
</feature>
<dbReference type="CDD" id="cd09233">
    <property type="entry name" value="ACE1-Sec16-like"/>
    <property type="match status" value="1"/>
</dbReference>
<dbReference type="PANTHER" id="PTHR13402:SF6">
    <property type="entry name" value="SECRETORY 16, ISOFORM I"/>
    <property type="match status" value="1"/>
</dbReference>
<evidence type="ECO:0000256" key="3">
    <source>
        <dbReference type="ARBA" id="ARBA00022448"/>
    </source>
</evidence>
<dbReference type="OrthoDB" id="8918678at2759"/>